<evidence type="ECO:0000256" key="1">
    <source>
        <dbReference type="ARBA" id="ARBA00004370"/>
    </source>
</evidence>
<keyword evidence="2 5" id="KW-0812">Transmembrane</keyword>
<dbReference type="GO" id="GO:0016020">
    <property type="term" value="C:membrane"/>
    <property type="evidence" value="ECO:0007669"/>
    <property type="project" value="UniProtKB-SubCell"/>
</dbReference>
<keyword evidence="4 5" id="KW-0472">Membrane</keyword>
<organism evidence="6 7">
    <name type="scientific">Psychrosphaera ytuae</name>
    <dbReference type="NCBI Taxonomy" id="2820710"/>
    <lineage>
        <taxon>Bacteria</taxon>
        <taxon>Pseudomonadati</taxon>
        <taxon>Pseudomonadota</taxon>
        <taxon>Gammaproteobacteria</taxon>
        <taxon>Alteromonadales</taxon>
        <taxon>Pseudoalteromonadaceae</taxon>
        <taxon>Psychrosphaera</taxon>
    </lineage>
</organism>
<dbReference type="SUPFAM" id="SSF161084">
    <property type="entry name" value="MAPEG domain-like"/>
    <property type="match status" value="1"/>
</dbReference>
<protein>
    <submittedName>
        <fullName evidence="6">MAPEG family protein</fullName>
    </submittedName>
</protein>
<dbReference type="Proteomes" id="UP000682739">
    <property type="component" value="Chromosome"/>
</dbReference>
<dbReference type="RefSeq" id="WP_208832069.1">
    <property type="nucleotide sequence ID" value="NZ_CP072110.1"/>
</dbReference>
<feature type="transmembrane region" description="Helical" evidence="5">
    <location>
        <begin position="15"/>
        <end position="37"/>
    </location>
</feature>
<accession>A0A975DC35</accession>
<dbReference type="EMBL" id="CP072110">
    <property type="protein sequence ID" value="QTH64014.1"/>
    <property type="molecule type" value="Genomic_DNA"/>
</dbReference>
<keyword evidence="7" id="KW-1185">Reference proteome</keyword>
<dbReference type="InterPro" id="IPR001129">
    <property type="entry name" value="Membr-assoc_MAPEG"/>
</dbReference>
<keyword evidence="3 5" id="KW-1133">Transmembrane helix</keyword>
<evidence type="ECO:0000256" key="5">
    <source>
        <dbReference type="SAM" id="Phobius"/>
    </source>
</evidence>
<dbReference type="AlphaFoldDB" id="A0A975DC35"/>
<evidence type="ECO:0000256" key="2">
    <source>
        <dbReference type="ARBA" id="ARBA00022692"/>
    </source>
</evidence>
<dbReference type="PANTHER" id="PTHR35371">
    <property type="entry name" value="INNER MEMBRANE PROTEIN"/>
    <property type="match status" value="1"/>
</dbReference>
<dbReference type="InterPro" id="IPR023352">
    <property type="entry name" value="MAPEG-like_dom_sf"/>
</dbReference>
<evidence type="ECO:0000256" key="4">
    <source>
        <dbReference type="ARBA" id="ARBA00023136"/>
    </source>
</evidence>
<dbReference type="PANTHER" id="PTHR35371:SF1">
    <property type="entry name" value="BLR7753 PROTEIN"/>
    <property type="match status" value="1"/>
</dbReference>
<sequence length="147" mass="16520">MFESTLSTVFETYNFTLWGMWLIFVTIVAQAMIATVAHRKQTQYVPGIVDDKLSHESFVFRSHRTIQNSLENIVQFIVPAILAMLVGADEGWLSGLVWTYAIARLIHMVLYYAIATEKNPSPRSYFYIIGLFANIGVLVLLASALAA</sequence>
<evidence type="ECO:0000313" key="6">
    <source>
        <dbReference type="EMBL" id="QTH64014.1"/>
    </source>
</evidence>
<dbReference type="KEGG" id="psym:J1N51_00505"/>
<evidence type="ECO:0000313" key="7">
    <source>
        <dbReference type="Proteomes" id="UP000682739"/>
    </source>
</evidence>
<gene>
    <name evidence="6" type="ORF">J1N51_00505</name>
</gene>
<reference evidence="6" key="1">
    <citation type="submission" date="2021-03" db="EMBL/GenBank/DDBJ databases">
        <title>Description of Psychrosphaera ytuae sp. nov. isolated from deep sea sediment of South China Sea.</title>
        <authorList>
            <person name="Zhang J."/>
            <person name="Xu X.-D."/>
        </authorList>
    </citation>
    <scope>NUCLEOTIDE SEQUENCE</scope>
    <source>
        <strain evidence="6">MTZ26</strain>
    </source>
</reference>
<feature type="transmembrane region" description="Helical" evidence="5">
    <location>
        <begin position="92"/>
        <end position="113"/>
    </location>
</feature>
<evidence type="ECO:0000256" key="3">
    <source>
        <dbReference type="ARBA" id="ARBA00022989"/>
    </source>
</evidence>
<name>A0A975DC35_9GAMM</name>
<dbReference type="Pfam" id="PF01124">
    <property type="entry name" value="MAPEG"/>
    <property type="match status" value="1"/>
</dbReference>
<comment type="subcellular location">
    <subcellularLocation>
        <location evidence="1">Membrane</location>
    </subcellularLocation>
</comment>
<dbReference type="Gene3D" id="1.20.120.550">
    <property type="entry name" value="Membrane associated eicosanoid/glutathione metabolism-like domain"/>
    <property type="match status" value="1"/>
</dbReference>
<proteinExistence type="predicted"/>
<feature type="transmembrane region" description="Helical" evidence="5">
    <location>
        <begin position="125"/>
        <end position="146"/>
    </location>
</feature>